<organism evidence="1 2">
    <name type="scientific">Crotalaria pallida</name>
    <name type="common">Smooth rattlebox</name>
    <name type="synonym">Crotalaria striata</name>
    <dbReference type="NCBI Taxonomy" id="3830"/>
    <lineage>
        <taxon>Eukaryota</taxon>
        <taxon>Viridiplantae</taxon>
        <taxon>Streptophyta</taxon>
        <taxon>Embryophyta</taxon>
        <taxon>Tracheophyta</taxon>
        <taxon>Spermatophyta</taxon>
        <taxon>Magnoliopsida</taxon>
        <taxon>eudicotyledons</taxon>
        <taxon>Gunneridae</taxon>
        <taxon>Pentapetalae</taxon>
        <taxon>rosids</taxon>
        <taxon>fabids</taxon>
        <taxon>Fabales</taxon>
        <taxon>Fabaceae</taxon>
        <taxon>Papilionoideae</taxon>
        <taxon>50 kb inversion clade</taxon>
        <taxon>genistoids sensu lato</taxon>
        <taxon>core genistoids</taxon>
        <taxon>Crotalarieae</taxon>
        <taxon>Crotalaria</taxon>
    </lineage>
</organism>
<protein>
    <submittedName>
        <fullName evidence="1">Uncharacterized protein</fullName>
    </submittedName>
</protein>
<proteinExistence type="predicted"/>
<reference evidence="1 2" key="1">
    <citation type="submission" date="2024-01" db="EMBL/GenBank/DDBJ databases">
        <title>The genomes of 5 underutilized Papilionoideae crops provide insights into root nodulation and disease resistanc.</title>
        <authorList>
            <person name="Yuan L."/>
        </authorList>
    </citation>
    <scope>NUCLEOTIDE SEQUENCE [LARGE SCALE GENOMIC DNA]</scope>
    <source>
        <strain evidence="1">ZHUSHIDOU_FW_LH</strain>
        <tissue evidence="1">Leaf</tissue>
    </source>
</reference>
<dbReference type="AlphaFoldDB" id="A0AAN9FMA6"/>
<name>A0AAN9FMA6_CROPI</name>
<evidence type="ECO:0000313" key="1">
    <source>
        <dbReference type="EMBL" id="KAK7274593.1"/>
    </source>
</evidence>
<sequence length="102" mass="11407">MRTSVVYLMASMPDQIQNNIEKLSAPTNEEIMKATHRNLFSELSEIFQSKDDSNNACVIALVKGLQFVLERIQVSVSLDAMGIFESSAVSLFCLAVCIVYNW</sequence>
<dbReference type="EMBL" id="JAYWIO010000003">
    <property type="protein sequence ID" value="KAK7274593.1"/>
    <property type="molecule type" value="Genomic_DNA"/>
</dbReference>
<dbReference type="Proteomes" id="UP001372338">
    <property type="component" value="Unassembled WGS sequence"/>
</dbReference>
<keyword evidence="2" id="KW-1185">Reference proteome</keyword>
<accession>A0AAN9FMA6</accession>
<evidence type="ECO:0000313" key="2">
    <source>
        <dbReference type="Proteomes" id="UP001372338"/>
    </source>
</evidence>
<comment type="caution">
    <text evidence="1">The sequence shown here is derived from an EMBL/GenBank/DDBJ whole genome shotgun (WGS) entry which is preliminary data.</text>
</comment>
<gene>
    <name evidence="1" type="ORF">RIF29_15689</name>
</gene>